<evidence type="ECO:0000313" key="2">
    <source>
        <dbReference type="EMBL" id="GGE45418.1"/>
    </source>
</evidence>
<proteinExistence type="predicted"/>
<organism evidence="2 3">
    <name type="scientific">Agaricicola taiwanensis</name>
    <dbReference type="NCBI Taxonomy" id="591372"/>
    <lineage>
        <taxon>Bacteria</taxon>
        <taxon>Pseudomonadati</taxon>
        <taxon>Pseudomonadota</taxon>
        <taxon>Alphaproteobacteria</taxon>
        <taxon>Rhodobacterales</taxon>
        <taxon>Paracoccaceae</taxon>
        <taxon>Agaricicola</taxon>
    </lineage>
</organism>
<dbReference type="Proteomes" id="UP000602745">
    <property type="component" value="Unassembled WGS sequence"/>
</dbReference>
<dbReference type="InterPro" id="IPR008136">
    <property type="entry name" value="CinA_C"/>
</dbReference>
<reference evidence="2" key="1">
    <citation type="journal article" date="2014" name="Int. J. Syst. Evol. Microbiol.">
        <title>Complete genome sequence of Corynebacterium casei LMG S-19264T (=DSM 44701T), isolated from a smear-ripened cheese.</title>
        <authorList>
            <consortium name="US DOE Joint Genome Institute (JGI-PGF)"/>
            <person name="Walter F."/>
            <person name="Albersmeier A."/>
            <person name="Kalinowski J."/>
            <person name="Ruckert C."/>
        </authorList>
    </citation>
    <scope>NUCLEOTIDE SEQUENCE</scope>
    <source>
        <strain evidence="2">CCM 7684</strain>
    </source>
</reference>
<reference evidence="2" key="2">
    <citation type="submission" date="2020-09" db="EMBL/GenBank/DDBJ databases">
        <authorList>
            <person name="Sun Q."/>
            <person name="Sedlacek I."/>
        </authorList>
    </citation>
    <scope>NUCLEOTIDE SEQUENCE</scope>
    <source>
        <strain evidence="2">CCM 7684</strain>
    </source>
</reference>
<dbReference type="SUPFAM" id="SSF142433">
    <property type="entry name" value="CinA-like"/>
    <property type="match status" value="1"/>
</dbReference>
<accession>A0A8J2YII3</accession>
<dbReference type="Pfam" id="PF02464">
    <property type="entry name" value="CinA"/>
    <property type="match status" value="1"/>
</dbReference>
<name>A0A8J2YII3_9RHOB</name>
<dbReference type="InterPro" id="IPR036653">
    <property type="entry name" value="CinA-like_C"/>
</dbReference>
<dbReference type="RefSeq" id="WP_188409889.1">
    <property type="nucleotide sequence ID" value="NZ_BMCP01000002.1"/>
</dbReference>
<protein>
    <submittedName>
        <fullName evidence="2">Competence damage-inducible protein A</fullName>
    </submittedName>
</protein>
<evidence type="ECO:0000313" key="3">
    <source>
        <dbReference type="Proteomes" id="UP000602745"/>
    </source>
</evidence>
<keyword evidence="3" id="KW-1185">Reference proteome</keyword>
<evidence type="ECO:0000259" key="1">
    <source>
        <dbReference type="Pfam" id="PF02464"/>
    </source>
</evidence>
<feature type="domain" description="CinA C-terminal" evidence="1">
    <location>
        <begin position="17"/>
        <end position="166"/>
    </location>
</feature>
<dbReference type="NCBIfam" id="TIGR00199">
    <property type="entry name" value="PncC_domain"/>
    <property type="match status" value="1"/>
</dbReference>
<dbReference type="AlphaFoldDB" id="A0A8J2YII3"/>
<dbReference type="EMBL" id="BMCP01000002">
    <property type="protein sequence ID" value="GGE45418.1"/>
    <property type="molecule type" value="Genomic_DNA"/>
</dbReference>
<sequence length="179" mass="18617">MGELETTPITQDLLEQAAALLDLCQSHMVTLVTAESCTGGLVAAVLTDAPGASTVVEGGFVTYSNEAKMTTLGVPADLIERFGAVSEEVARAMASGALAHSQARLSVSITGIAGPGGGSEHKPIGLVHFATALGDEVRHRKVNFGDIGRGEVRRQSVKTALRMLEEHVRSLGDGDQARP</sequence>
<dbReference type="Gene3D" id="3.90.950.20">
    <property type="entry name" value="CinA-like"/>
    <property type="match status" value="1"/>
</dbReference>
<gene>
    <name evidence="2" type="ORF">GCM10007276_23270</name>
</gene>
<comment type="caution">
    <text evidence="2">The sequence shown here is derived from an EMBL/GenBank/DDBJ whole genome shotgun (WGS) entry which is preliminary data.</text>
</comment>